<evidence type="ECO:0000256" key="1">
    <source>
        <dbReference type="SAM" id="Phobius"/>
    </source>
</evidence>
<evidence type="ECO:0000313" key="3">
    <source>
        <dbReference type="Proteomes" id="UP000024635"/>
    </source>
</evidence>
<dbReference type="Proteomes" id="UP000024635">
    <property type="component" value="Unassembled WGS sequence"/>
</dbReference>
<gene>
    <name evidence="2" type="primary">Acey_s0016.g3124</name>
    <name evidence="2" type="ORF">Y032_0016g3124</name>
</gene>
<evidence type="ECO:0000313" key="2">
    <source>
        <dbReference type="EMBL" id="EYC23106.1"/>
    </source>
</evidence>
<comment type="caution">
    <text evidence="2">The sequence shown here is derived from an EMBL/GenBank/DDBJ whole genome shotgun (WGS) entry which is preliminary data.</text>
</comment>
<organism evidence="2 3">
    <name type="scientific">Ancylostoma ceylanicum</name>
    <dbReference type="NCBI Taxonomy" id="53326"/>
    <lineage>
        <taxon>Eukaryota</taxon>
        <taxon>Metazoa</taxon>
        <taxon>Ecdysozoa</taxon>
        <taxon>Nematoda</taxon>
        <taxon>Chromadorea</taxon>
        <taxon>Rhabditida</taxon>
        <taxon>Rhabditina</taxon>
        <taxon>Rhabditomorpha</taxon>
        <taxon>Strongyloidea</taxon>
        <taxon>Ancylostomatidae</taxon>
        <taxon>Ancylostomatinae</taxon>
        <taxon>Ancylostoma</taxon>
    </lineage>
</organism>
<dbReference type="AlphaFoldDB" id="A0A016V774"/>
<proteinExistence type="predicted"/>
<protein>
    <submittedName>
        <fullName evidence="2">Uncharacterized protein</fullName>
    </submittedName>
</protein>
<keyword evidence="1" id="KW-0472">Membrane</keyword>
<keyword evidence="3" id="KW-1185">Reference proteome</keyword>
<keyword evidence="1" id="KW-0812">Transmembrane</keyword>
<reference evidence="3" key="1">
    <citation type="journal article" date="2015" name="Nat. Genet.">
        <title>The genome and transcriptome of the zoonotic hookworm Ancylostoma ceylanicum identify infection-specific gene families.</title>
        <authorList>
            <person name="Schwarz E.M."/>
            <person name="Hu Y."/>
            <person name="Antoshechkin I."/>
            <person name="Miller M.M."/>
            <person name="Sternberg P.W."/>
            <person name="Aroian R.V."/>
        </authorList>
    </citation>
    <scope>NUCLEOTIDE SEQUENCE</scope>
    <source>
        <strain evidence="3">HY135</strain>
    </source>
</reference>
<keyword evidence="1" id="KW-1133">Transmembrane helix</keyword>
<dbReference type="EMBL" id="JARK01001352">
    <property type="protein sequence ID" value="EYC23106.1"/>
    <property type="molecule type" value="Genomic_DNA"/>
</dbReference>
<feature type="transmembrane region" description="Helical" evidence="1">
    <location>
        <begin position="23"/>
        <end position="41"/>
    </location>
</feature>
<accession>A0A016V774</accession>
<name>A0A016V774_9BILA</name>
<sequence>MSKVPFLNLQNQTFAMLKKTVEAPTASLVFFVASLALLCFLDSRDGSDRTCLKSRTNSSANCIELRRQIGCECYPTFMYKLHGKS</sequence>